<reference evidence="2" key="1">
    <citation type="submission" date="2022-03" db="EMBL/GenBank/DDBJ databases">
        <authorList>
            <person name="Alioto T."/>
            <person name="Alioto T."/>
            <person name="Gomez Garrido J."/>
        </authorList>
    </citation>
    <scope>NUCLEOTIDE SEQUENCE</scope>
</reference>
<accession>A0AAD1R156</accession>
<proteinExistence type="predicted"/>
<dbReference type="Proteomes" id="UP001295444">
    <property type="component" value="Chromosome 01"/>
</dbReference>
<evidence type="ECO:0000313" key="2">
    <source>
        <dbReference type="EMBL" id="CAH2220435.1"/>
    </source>
</evidence>
<organism evidence="2 3">
    <name type="scientific">Pelobates cultripes</name>
    <name type="common">Western spadefoot toad</name>
    <dbReference type="NCBI Taxonomy" id="61616"/>
    <lineage>
        <taxon>Eukaryota</taxon>
        <taxon>Metazoa</taxon>
        <taxon>Chordata</taxon>
        <taxon>Craniata</taxon>
        <taxon>Vertebrata</taxon>
        <taxon>Euteleostomi</taxon>
        <taxon>Amphibia</taxon>
        <taxon>Batrachia</taxon>
        <taxon>Anura</taxon>
        <taxon>Pelobatoidea</taxon>
        <taxon>Pelobatidae</taxon>
        <taxon>Pelobates</taxon>
    </lineage>
</organism>
<dbReference type="EMBL" id="OW240912">
    <property type="protein sequence ID" value="CAH2220435.1"/>
    <property type="molecule type" value="Genomic_DNA"/>
</dbReference>
<feature type="region of interest" description="Disordered" evidence="1">
    <location>
        <begin position="80"/>
        <end position="105"/>
    </location>
</feature>
<name>A0AAD1R156_PELCU</name>
<gene>
    <name evidence="2" type="ORF">PECUL_23A012932</name>
</gene>
<feature type="non-terminal residue" evidence="2">
    <location>
        <position position="1"/>
    </location>
</feature>
<protein>
    <submittedName>
        <fullName evidence="2">Uncharacterized protein</fullName>
    </submittedName>
</protein>
<evidence type="ECO:0000256" key="1">
    <source>
        <dbReference type="SAM" id="MobiDB-lite"/>
    </source>
</evidence>
<keyword evidence="3" id="KW-1185">Reference proteome</keyword>
<feature type="compositionally biased region" description="Basic residues" evidence="1">
    <location>
        <begin position="95"/>
        <end position="105"/>
    </location>
</feature>
<dbReference type="AlphaFoldDB" id="A0AAD1R156"/>
<evidence type="ECO:0000313" key="3">
    <source>
        <dbReference type="Proteomes" id="UP001295444"/>
    </source>
</evidence>
<sequence>NHPVRHTPDRPTGYNANNGPILITVPNHVHIQWINPSNSPPSHDTPTSFHSSLYVARHHAYSALTKTASPTGITGKITIDTYEHPNHSSITRSFTPRKKRKQLSQ</sequence>